<evidence type="ECO:0000256" key="1">
    <source>
        <dbReference type="SAM" id="Phobius"/>
    </source>
</evidence>
<dbReference type="RefSeq" id="WP_229534789.1">
    <property type="nucleotide sequence ID" value="NZ_JAJHJB010000010.1"/>
</dbReference>
<keyword evidence="1" id="KW-0472">Membrane</keyword>
<evidence type="ECO:0000313" key="3">
    <source>
        <dbReference type="Proteomes" id="UP001165492"/>
    </source>
</evidence>
<keyword evidence="1" id="KW-1133">Transmembrane helix</keyword>
<accession>A0ABS8HSP1</accession>
<proteinExistence type="predicted"/>
<evidence type="ECO:0000313" key="2">
    <source>
        <dbReference type="EMBL" id="MCC5465539.1"/>
    </source>
</evidence>
<organism evidence="2 3">
    <name type="scientific">Pelosinus baikalensis</name>
    <dbReference type="NCBI Taxonomy" id="2892015"/>
    <lineage>
        <taxon>Bacteria</taxon>
        <taxon>Bacillati</taxon>
        <taxon>Bacillota</taxon>
        <taxon>Negativicutes</taxon>
        <taxon>Selenomonadales</taxon>
        <taxon>Sporomusaceae</taxon>
        <taxon>Pelosinus</taxon>
    </lineage>
</organism>
<protein>
    <recommendedName>
        <fullName evidence="4">Transmembrane protein</fullName>
    </recommendedName>
</protein>
<comment type="caution">
    <text evidence="2">The sequence shown here is derived from an EMBL/GenBank/DDBJ whole genome shotgun (WGS) entry which is preliminary data.</text>
</comment>
<sequence>MNGFLKELGTTFKEIFIVSWILGIGIFLIGLGVVFFIPAGLFLIPIGFYITIKGFKKTFAVFIAQRKRHNPIIEKIVNNIFGLPPRPRA</sequence>
<evidence type="ECO:0008006" key="4">
    <source>
        <dbReference type="Google" id="ProtNLM"/>
    </source>
</evidence>
<reference evidence="2" key="1">
    <citation type="submission" date="2021-11" db="EMBL/GenBank/DDBJ databases">
        <title>Description of a new species Pelosinus isolated from the bottom sediments of Lake Baikal.</title>
        <authorList>
            <person name="Zakharyuk A."/>
        </authorList>
    </citation>
    <scope>NUCLEOTIDE SEQUENCE</scope>
    <source>
        <strain evidence="2">Bkl1</strain>
    </source>
</reference>
<dbReference type="EMBL" id="JAJHJB010000010">
    <property type="protein sequence ID" value="MCC5465539.1"/>
    <property type="molecule type" value="Genomic_DNA"/>
</dbReference>
<name>A0ABS8HSP1_9FIRM</name>
<gene>
    <name evidence="2" type="ORF">LMF89_09210</name>
</gene>
<feature type="transmembrane region" description="Helical" evidence="1">
    <location>
        <begin position="20"/>
        <end position="50"/>
    </location>
</feature>
<keyword evidence="3" id="KW-1185">Reference proteome</keyword>
<dbReference type="Proteomes" id="UP001165492">
    <property type="component" value="Unassembled WGS sequence"/>
</dbReference>
<keyword evidence="1" id="KW-0812">Transmembrane</keyword>